<protein>
    <submittedName>
        <fullName evidence="1">Uncharacterized protein</fullName>
    </submittedName>
</protein>
<sequence length="131" mass="15103">MRKIVLVAAMLSLSISLFAIYERMVQPPLPIKNISPQEVAERITGSPSPIVYLTEEESYLWYAVKEKRTDHADQRIEEFMESHGWMFTEKMGSGLIFSRDSQEVILTTQKWTKNYTLVKVPKESSAEEETS</sequence>
<keyword evidence="2" id="KW-1185">Reference proteome</keyword>
<reference evidence="2" key="1">
    <citation type="journal article" date="2019" name="Int. J. Syst. Evol. Microbiol.">
        <title>The Global Catalogue of Microorganisms (GCM) 10K type strain sequencing project: providing services to taxonomists for standard genome sequencing and annotation.</title>
        <authorList>
            <consortium name="The Broad Institute Genomics Platform"/>
            <consortium name="The Broad Institute Genome Sequencing Center for Infectious Disease"/>
            <person name="Wu L."/>
            <person name="Ma J."/>
        </authorList>
    </citation>
    <scope>NUCLEOTIDE SEQUENCE [LARGE SCALE GENOMIC DNA]</scope>
    <source>
        <strain evidence="2">CCUG 50353</strain>
    </source>
</reference>
<comment type="caution">
    <text evidence="1">The sequence shown here is derived from an EMBL/GenBank/DDBJ whole genome shotgun (WGS) entry which is preliminary data.</text>
</comment>
<dbReference type="RefSeq" id="WP_378141965.1">
    <property type="nucleotide sequence ID" value="NZ_JBHSEF010000023.1"/>
</dbReference>
<evidence type="ECO:0000313" key="1">
    <source>
        <dbReference type="EMBL" id="MFC4355478.1"/>
    </source>
</evidence>
<dbReference type="Proteomes" id="UP001595733">
    <property type="component" value="Unassembled WGS sequence"/>
</dbReference>
<name>A0ABV8UVY1_9BACL</name>
<gene>
    <name evidence="1" type="ORF">ACFO0S_10490</name>
</gene>
<evidence type="ECO:0000313" key="2">
    <source>
        <dbReference type="Proteomes" id="UP001595733"/>
    </source>
</evidence>
<organism evidence="1 2">
    <name type="scientific">Chryseomicrobium palamuruense</name>
    <dbReference type="NCBI Taxonomy" id="682973"/>
    <lineage>
        <taxon>Bacteria</taxon>
        <taxon>Bacillati</taxon>
        <taxon>Bacillota</taxon>
        <taxon>Bacilli</taxon>
        <taxon>Bacillales</taxon>
        <taxon>Caryophanaceae</taxon>
        <taxon>Chryseomicrobium</taxon>
    </lineage>
</organism>
<proteinExistence type="predicted"/>
<dbReference type="EMBL" id="JBHSEF010000023">
    <property type="protein sequence ID" value="MFC4355478.1"/>
    <property type="molecule type" value="Genomic_DNA"/>
</dbReference>
<accession>A0ABV8UVY1</accession>